<organism evidence="6 7">
    <name type="scientific">Pyrocoelia pectoralis</name>
    <dbReference type="NCBI Taxonomy" id="417401"/>
    <lineage>
        <taxon>Eukaryota</taxon>
        <taxon>Metazoa</taxon>
        <taxon>Ecdysozoa</taxon>
        <taxon>Arthropoda</taxon>
        <taxon>Hexapoda</taxon>
        <taxon>Insecta</taxon>
        <taxon>Pterygota</taxon>
        <taxon>Neoptera</taxon>
        <taxon>Endopterygota</taxon>
        <taxon>Coleoptera</taxon>
        <taxon>Polyphaga</taxon>
        <taxon>Elateriformia</taxon>
        <taxon>Elateroidea</taxon>
        <taxon>Lampyridae</taxon>
        <taxon>Lampyrinae</taxon>
        <taxon>Pyrocoelia</taxon>
    </lineage>
</organism>
<keyword evidence="4 5" id="KW-0342">GTP-binding</keyword>
<accession>A0AAN7Z5G8</accession>
<dbReference type="Proteomes" id="UP001329430">
    <property type="component" value="Unassembled WGS sequence"/>
</dbReference>
<reference evidence="6 7" key="1">
    <citation type="journal article" date="2024" name="Insects">
        <title>An Improved Chromosome-Level Genome Assembly of the Firefly Pyrocoelia pectoralis.</title>
        <authorList>
            <person name="Fu X."/>
            <person name="Meyer-Rochow V.B."/>
            <person name="Ballantyne L."/>
            <person name="Zhu X."/>
        </authorList>
    </citation>
    <scope>NUCLEOTIDE SEQUENCE [LARGE SCALE GENOMIC DNA]</scope>
    <source>
        <strain evidence="6">XCY_ONT2</strain>
    </source>
</reference>
<evidence type="ECO:0000256" key="3">
    <source>
        <dbReference type="ARBA" id="ARBA00022801"/>
    </source>
</evidence>
<comment type="subunit">
    <text evidence="5">Binds to RNA polymerase II (RNAPII).</text>
</comment>
<dbReference type="AlphaFoldDB" id="A0AAN7Z5G8"/>
<dbReference type="GO" id="GO:0005737">
    <property type="term" value="C:cytoplasm"/>
    <property type="evidence" value="ECO:0007669"/>
    <property type="project" value="TreeGrafter"/>
</dbReference>
<protein>
    <recommendedName>
        <fullName evidence="5">GPN-loop GTPase 2</fullName>
    </recommendedName>
</protein>
<keyword evidence="2 5" id="KW-0547">Nucleotide-binding</keyword>
<proteinExistence type="inferred from homology"/>
<evidence type="ECO:0000256" key="4">
    <source>
        <dbReference type="ARBA" id="ARBA00023134"/>
    </source>
</evidence>
<dbReference type="GO" id="GO:0003924">
    <property type="term" value="F:GTPase activity"/>
    <property type="evidence" value="ECO:0007669"/>
    <property type="project" value="TreeGrafter"/>
</dbReference>
<dbReference type="GO" id="GO:0005525">
    <property type="term" value="F:GTP binding"/>
    <property type="evidence" value="ECO:0007669"/>
    <property type="project" value="UniProtKB-KW"/>
</dbReference>
<dbReference type="SUPFAM" id="SSF52540">
    <property type="entry name" value="P-loop containing nucleoside triphosphate hydrolases"/>
    <property type="match status" value="1"/>
</dbReference>
<name>A0AAN7Z5G8_9COLE</name>
<evidence type="ECO:0000313" key="7">
    <source>
        <dbReference type="Proteomes" id="UP001329430"/>
    </source>
</evidence>
<dbReference type="InterPro" id="IPR004130">
    <property type="entry name" value="Gpn"/>
</dbReference>
<gene>
    <name evidence="6" type="ORF">RI129_000167</name>
</gene>
<keyword evidence="3 5" id="KW-0378">Hydrolase</keyword>
<dbReference type="EMBL" id="JAVRBK010000046">
    <property type="protein sequence ID" value="KAK5637835.1"/>
    <property type="molecule type" value="Genomic_DNA"/>
</dbReference>
<comment type="similarity">
    <text evidence="1 5">Belongs to the GPN-loop GTPase family.</text>
</comment>
<dbReference type="PANTHER" id="PTHR21231:SF3">
    <property type="entry name" value="GPN-LOOP GTPASE 2"/>
    <property type="match status" value="1"/>
</dbReference>
<comment type="caution">
    <text evidence="6">The sequence shown here is derived from an EMBL/GenBank/DDBJ whole genome shotgun (WGS) entry which is preliminary data.</text>
</comment>
<dbReference type="PANTHER" id="PTHR21231">
    <property type="entry name" value="XPA-BINDING PROTEIN 1-RELATED"/>
    <property type="match status" value="1"/>
</dbReference>
<dbReference type="InterPro" id="IPR027417">
    <property type="entry name" value="P-loop_NTPase"/>
</dbReference>
<evidence type="ECO:0000256" key="2">
    <source>
        <dbReference type="ARBA" id="ARBA00022741"/>
    </source>
</evidence>
<dbReference type="Pfam" id="PF03029">
    <property type="entry name" value="ATP_bind_1"/>
    <property type="match status" value="1"/>
</dbReference>
<comment type="function">
    <text evidence="5">Small GTPase required for proper localization of RNA polymerase II and III (RNAPII and RNAPIII). May act at an RNAP assembly step prior to nuclear import.</text>
</comment>
<sequence length="171" mass="19266">MGYKPAVDIMELVSLSDVMIDLNLGPNGALMYCTEYLEENYDCYFIFDMPGQVELYTHHGALRTYSVSYKTSDIIFVLYTMVDSHYCSDPTKFISTLLLSLSTMLQIGLPHVNVLSKVDYSLVGFIPMDVRSERSLLAVKNAVDKERSMQALLSCAVGARTENERVDTDYV</sequence>
<keyword evidence="7" id="KW-1185">Reference proteome</keyword>
<evidence type="ECO:0000256" key="5">
    <source>
        <dbReference type="RuleBase" id="RU365059"/>
    </source>
</evidence>
<evidence type="ECO:0000256" key="1">
    <source>
        <dbReference type="ARBA" id="ARBA00005290"/>
    </source>
</evidence>
<evidence type="ECO:0000313" key="6">
    <source>
        <dbReference type="EMBL" id="KAK5637835.1"/>
    </source>
</evidence>
<dbReference type="Gene3D" id="3.40.50.300">
    <property type="entry name" value="P-loop containing nucleotide triphosphate hydrolases"/>
    <property type="match status" value="1"/>
</dbReference>